<dbReference type="GO" id="GO:0016226">
    <property type="term" value="P:iron-sulfur cluster assembly"/>
    <property type="evidence" value="ECO:0007669"/>
    <property type="project" value="InterPro"/>
</dbReference>
<keyword evidence="4" id="KW-1185">Reference proteome</keyword>
<evidence type="ECO:0000256" key="1">
    <source>
        <dbReference type="ARBA" id="ARBA00009508"/>
    </source>
</evidence>
<comment type="similarity">
    <text evidence="1">Belongs to the complex I LYR family.</text>
</comment>
<proteinExistence type="inferred from homology"/>
<dbReference type="CDD" id="cd20264">
    <property type="entry name" value="Complex1_LYR_LYRM4"/>
    <property type="match status" value="1"/>
</dbReference>
<dbReference type="InterPro" id="IPR045297">
    <property type="entry name" value="Complex1_LYR_LYRM4"/>
</dbReference>
<protein>
    <submittedName>
        <fullName evidence="3">LAQU0S09e00474g1_1</fullName>
    </submittedName>
</protein>
<dbReference type="InterPro" id="IPR051522">
    <property type="entry name" value="ISC_assembly_LYR"/>
</dbReference>
<dbReference type="AlphaFoldDB" id="A0A0P1KTL6"/>
<feature type="domain" description="Complex 1 LYR protein" evidence="2">
    <location>
        <begin position="10"/>
        <end position="67"/>
    </location>
</feature>
<organism evidence="3 4">
    <name type="scientific">Lachancea quebecensis</name>
    <dbReference type="NCBI Taxonomy" id="1654605"/>
    <lineage>
        <taxon>Eukaryota</taxon>
        <taxon>Fungi</taxon>
        <taxon>Dikarya</taxon>
        <taxon>Ascomycota</taxon>
        <taxon>Saccharomycotina</taxon>
        <taxon>Saccharomycetes</taxon>
        <taxon>Saccharomycetales</taxon>
        <taxon>Saccharomycetaceae</taxon>
        <taxon>Lachancea</taxon>
    </lineage>
</organism>
<dbReference type="OrthoDB" id="275715at2759"/>
<evidence type="ECO:0000313" key="3">
    <source>
        <dbReference type="EMBL" id="CUS23246.1"/>
    </source>
</evidence>
<dbReference type="EMBL" id="LN890527">
    <property type="protein sequence ID" value="CUS23246.1"/>
    <property type="molecule type" value="Genomic_DNA"/>
</dbReference>
<accession>A0A0P1KTL6</accession>
<dbReference type="InterPro" id="IPR008011">
    <property type="entry name" value="Complex1_LYR_dom"/>
</dbReference>
<reference evidence="4" key="1">
    <citation type="submission" date="2015-10" db="EMBL/GenBank/DDBJ databases">
        <authorList>
            <person name="Devillers H."/>
        </authorList>
    </citation>
    <scope>NUCLEOTIDE SEQUENCE [LARGE SCALE GENOMIC DNA]</scope>
</reference>
<dbReference type="Proteomes" id="UP000236544">
    <property type="component" value="Unassembled WGS sequence"/>
</dbReference>
<dbReference type="GO" id="GO:1990221">
    <property type="term" value="C:L-cysteine desulfurase complex"/>
    <property type="evidence" value="ECO:0007669"/>
    <property type="project" value="TreeGrafter"/>
</dbReference>
<dbReference type="PANTHER" id="PTHR13166:SF7">
    <property type="entry name" value="LYR MOTIF-CONTAINING PROTEIN 4"/>
    <property type="match status" value="1"/>
</dbReference>
<gene>
    <name evidence="3" type="ORF">LAQU0_S09e00474g</name>
</gene>
<dbReference type="GO" id="GO:0005739">
    <property type="term" value="C:mitochondrion"/>
    <property type="evidence" value="ECO:0007669"/>
    <property type="project" value="TreeGrafter"/>
</dbReference>
<dbReference type="Pfam" id="PF05347">
    <property type="entry name" value="Complex1_LYR"/>
    <property type="match status" value="1"/>
</dbReference>
<evidence type="ECO:0000313" key="4">
    <source>
        <dbReference type="Proteomes" id="UP000236544"/>
    </source>
</evidence>
<sequence>MSASPGPSRAQVLALYKQFIKNANGFNNYNYREYFLRKARTTFRKNRALEDPTTISAAWDTALRDLGVLKRQSVISQMYTFDKQVVEPLDPKHHSKG</sequence>
<name>A0A0P1KTL6_9SACH</name>
<dbReference type="PANTHER" id="PTHR13166">
    <property type="entry name" value="PROTEIN C6ORF149"/>
    <property type="match status" value="1"/>
</dbReference>
<evidence type="ECO:0000259" key="2">
    <source>
        <dbReference type="Pfam" id="PF05347"/>
    </source>
</evidence>